<dbReference type="InterPro" id="IPR004260">
    <property type="entry name" value="Pyr-dimer_DNA_glycosylase"/>
</dbReference>
<dbReference type="EMBL" id="LR798267">
    <property type="protein sequence ID" value="CAB5219066.1"/>
    <property type="molecule type" value="Genomic_DNA"/>
</dbReference>
<protein>
    <submittedName>
        <fullName evidence="1">Uncharacterized protein</fullName>
    </submittedName>
</protein>
<sequence length="166" mass="19247">MQTFITSTNGRYAFATTAHQLDNKRLNKQALEAWQIMMTNLKLDPEGNHREPKGWYNHPATKMWRGHEVVLCQYIDWMCEEWRERGYKTTIDVKANATLKVAIDRGLVSPTPVAPPWLEDSVRAEALASSHRTALLCKNYEWYSQFDWAEDTGTCPEGYEYVWGAE</sequence>
<reference evidence="1" key="1">
    <citation type="submission" date="2020-05" db="EMBL/GenBank/DDBJ databases">
        <authorList>
            <person name="Chiriac C."/>
            <person name="Salcher M."/>
            <person name="Ghai R."/>
            <person name="Kavagutti S V."/>
        </authorList>
    </citation>
    <scope>NUCLEOTIDE SEQUENCE</scope>
</reference>
<name>A0A6J7WMJ1_9CAUD</name>
<evidence type="ECO:0000313" key="1">
    <source>
        <dbReference type="EMBL" id="CAB5219066.1"/>
    </source>
</evidence>
<organism evidence="1">
    <name type="scientific">uncultured Caudovirales phage</name>
    <dbReference type="NCBI Taxonomy" id="2100421"/>
    <lineage>
        <taxon>Viruses</taxon>
        <taxon>Duplodnaviria</taxon>
        <taxon>Heunggongvirae</taxon>
        <taxon>Uroviricota</taxon>
        <taxon>Caudoviricetes</taxon>
        <taxon>Peduoviridae</taxon>
        <taxon>Maltschvirus</taxon>
        <taxon>Maltschvirus maltsch</taxon>
    </lineage>
</organism>
<proteinExistence type="predicted"/>
<accession>A0A6J7WMJ1</accession>
<gene>
    <name evidence="1" type="ORF">UFOVP221_22</name>
</gene>
<dbReference type="Pfam" id="PF03013">
    <property type="entry name" value="Pyr_excise"/>
    <property type="match status" value="1"/>
</dbReference>